<organism evidence="7 8">
    <name type="scientific">Basidiobolus ranarum</name>
    <dbReference type="NCBI Taxonomy" id="34480"/>
    <lineage>
        <taxon>Eukaryota</taxon>
        <taxon>Fungi</taxon>
        <taxon>Fungi incertae sedis</taxon>
        <taxon>Zoopagomycota</taxon>
        <taxon>Entomophthoromycotina</taxon>
        <taxon>Basidiobolomycetes</taxon>
        <taxon>Basidiobolales</taxon>
        <taxon>Basidiobolaceae</taxon>
        <taxon>Basidiobolus</taxon>
    </lineage>
</organism>
<gene>
    <name evidence="7" type="ORF">K7432_002190</name>
</gene>
<feature type="chain" id="PRO_5046773627" description="Tyrosinase copper-binding domain-containing protein" evidence="4">
    <location>
        <begin position="24"/>
        <end position="737"/>
    </location>
</feature>
<dbReference type="PANTHER" id="PTHR11474">
    <property type="entry name" value="TYROSINASE FAMILY MEMBER"/>
    <property type="match status" value="1"/>
</dbReference>
<dbReference type="EMBL" id="JASJQH010006932">
    <property type="protein sequence ID" value="KAK9723033.1"/>
    <property type="molecule type" value="Genomic_DNA"/>
</dbReference>
<evidence type="ECO:0000256" key="2">
    <source>
        <dbReference type="ARBA" id="ARBA00023008"/>
    </source>
</evidence>
<evidence type="ECO:0000259" key="6">
    <source>
        <dbReference type="PROSITE" id="PS00498"/>
    </source>
</evidence>
<evidence type="ECO:0000256" key="3">
    <source>
        <dbReference type="SAM" id="MobiDB-lite"/>
    </source>
</evidence>
<dbReference type="Pfam" id="PF00264">
    <property type="entry name" value="Tyrosinase"/>
    <property type="match status" value="1"/>
</dbReference>
<dbReference type="PROSITE" id="PS00498">
    <property type="entry name" value="TYROSINASE_2"/>
    <property type="match status" value="1"/>
</dbReference>
<feature type="domain" description="Tyrosinase copper-binding" evidence="5">
    <location>
        <begin position="88"/>
        <end position="105"/>
    </location>
</feature>
<feature type="domain" description="Tyrosinase copper-binding" evidence="6">
    <location>
        <begin position="230"/>
        <end position="241"/>
    </location>
</feature>
<dbReference type="Gene3D" id="1.10.1280.10">
    <property type="entry name" value="Di-copper center containing domain from catechol oxidase"/>
    <property type="match status" value="1"/>
</dbReference>
<proteinExistence type="predicted"/>
<dbReference type="InterPro" id="IPR008922">
    <property type="entry name" value="Di-copper_centre_dom_sf"/>
</dbReference>
<sequence length="737" mass="83310">MKVFSRLAHLTIILTITTSLVAAQQQRQPQQPQPRQCSKITLRKEVRQLTQKEWDDFVAAVKQLHTGTPPTIYDRFVDIHLQNVASAHAIPAFFPWHRMFVKAFEQQLQIINPNVAVPYWDWTLDSQAPERSEIFFPQYFGSGGESTCVEDGPFSGWMMNTPKPHCLRRKWNKGKQISAFYPPELLSRILNEAKSYSEFRVAVEAAPHGLVHVNIGSDGGDVSTMWSPNDPIFWIHHSFVDKIWADFQLLKPELAGTYDGKDRYNRTVSKEDIVPPFNVKVSDTLFVTQSPLCYRYTNPGLVAKGGLRQITTPVSEQRKRAVDSLESSVSPDDREDQKNLRTPNPLPDSWIEMMELNPEKVRAMESQFAIFIDMLNKDKAYTSPVALSKRRETIGKLISGALDTLGLFEGLTKIPTLNLSSLVKVGDKPPLASAIEPLTNVIGSLINQHDDTSGNTQNSHYRTEDKPGGKFPLMNITTLESYKHCLIRMYVQNPVLMGEILKDEPNFDWSNKSLNINTVFTDNVESTEELEDLLPEYLAKLAYSYGYHELYFQLYTWLHQTPGTETPLDLSKHAGHLVFNKTSQELFVCESKTSLEKSHLPLNTFSPPVLRVHVTQDASNNEALETISTSDNPIGPVIDFGNMNPILKKLSPLLNFQNSGQPLDVILQGTLRWVQSQSKMIPTSSDTIGSLMETVLQRNLQKVSQVKEGTSRITLRRVFGRLINLSSLRSRETTPTV</sequence>
<comment type="caution">
    <text evidence="7">The sequence shown here is derived from an EMBL/GenBank/DDBJ whole genome shotgun (WGS) entry which is preliminary data.</text>
</comment>
<dbReference type="PRINTS" id="PR00092">
    <property type="entry name" value="TYROSINASE"/>
</dbReference>
<reference evidence="7 8" key="1">
    <citation type="submission" date="2023-04" db="EMBL/GenBank/DDBJ databases">
        <title>Genome of Basidiobolus ranarum AG-B5.</title>
        <authorList>
            <person name="Stajich J.E."/>
            <person name="Carter-House D."/>
            <person name="Gryganskyi A."/>
        </authorList>
    </citation>
    <scope>NUCLEOTIDE SEQUENCE [LARGE SCALE GENOMIC DNA]</scope>
    <source>
        <strain evidence="7 8">AG-B5</strain>
    </source>
</reference>
<evidence type="ECO:0000259" key="5">
    <source>
        <dbReference type="PROSITE" id="PS00497"/>
    </source>
</evidence>
<protein>
    <recommendedName>
        <fullName evidence="5 6">Tyrosinase copper-binding domain-containing protein</fullName>
    </recommendedName>
</protein>
<dbReference type="Proteomes" id="UP001479436">
    <property type="component" value="Unassembled WGS sequence"/>
</dbReference>
<dbReference type="PANTHER" id="PTHR11474:SF126">
    <property type="entry name" value="TYROSINASE-LIKE PROTEIN TYR-1-RELATED"/>
    <property type="match status" value="1"/>
</dbReference>
<evidence type="ECO:0000313" key="8">
    <source>
        <dbReference type="Proteomes" id="UP001479436"/>
    </source>
</evidence>
<accession>A0ABR2W863</accession>
<keyword evidence="8" id="KW-1185">Reference proteome</keyword>
<name>A0ABR2W863_9FUNG</name>
<feature type="region of interest" description="Disordered" evidence="3">
    <location>
        <begin position="313"/>
        <end position="346"/>
    </location>
</feature>
<dbReference type="PROSITE" id="PS00497">
    <property type="entry name" value="TYROSINASE_1"/>
    <property type="match status" value="1"/>
</dbReference>
<dbReference type="InterPro" id="IPR002227">
    <property type="entry name" value="Tyrosinase_Cu-bd"/>
</dbReference>
<keyword evidence="4" id="KW-0732">Signal</keyword>
<feature type="signal peptide" evidence="4">
    <location>
        <begin position="1"/>
        <end position="23"/>
    </location>
</feature>
<keyword evidence="2" id="KW-0186">Copper</keyword>
<evidence type="ECO:0000256" key="1">
    <source>
        <dbReference type="ARBA" id="ARBA00022723"/>
    </source>
</evidence>
<evidence type="ECO:0000256" key="4">
    <source>
        <dbReference type="SAM" id="SignalP"/>
    </source>
</evidence>
<keyword evidence="1" id="KW-0479">Metal-binding</keyword>
<evidence type="ECO:0000313" key="7">
    <source>
        <dbReference type="EMBL" id="KAK9723033.1"/>
    </source>
</evidence>
<dbReference type="SUPFAM" id="SSF48056">
    <property type="entry name" value="Di-copper centre-containing domain"/>
    <property type="match status" value="1"/>
</dbReference>
<dbReference type="InterPro" id="IPR050316">
    <property type="entry name" value="Tyrosinase/Hemocyanin"/>
</dbReference>